<name>A0AC61RF65_9BACT</name>
<protein>
    <submittedName>
        <fullName evidence="1">Glycosidase</fullName>
    </submittedName>
</protein>
<keyword evidence="1" id="KW-0326">Glycosidase</keyword>
<sequence>MKLKKHKNNPILSPNEGNEWESLVTCNPGVVYDNGVYYMLYRAAGNDKEHVIRFGLATSTDGFNFKRMSSKPVFGPSLDGPDSGCVEDPRIVKFGENFFVTYAYRPFPPGQYWKMAHDVVETPDCDEFMPKAIRDNLGNTGLAVTKDFYTYRRLGRITSPILDDRDVIIFPEKINGKYALLHRPKQYIGSKYGTDYPAIWLKYSDDLLDWESKDSHLLLTGIEGTWEEKIGGSTPPIMTERGWLMLYHGVEHGGVGHYRVGALLLDKENPLKIIGRTTEPILEPDSEHELIGYYNGCVFPTGNVIVKGNLLVYYGCADKHIGLASCVLDELLDHLESEECKIAAENSVKNIIVRD</sequence>
<comment type="caution">
    <text evidence="1">The sequence shown here is derived from an EMBL/GenBank/DDBJ whole genome shotgun (WGS) entry which is preliminary data.</text>
</comment>
<dbReference type="EMBL" id="SRYB01000042">
    <property type="protein sequence ID" value="TGY76299.1"/>
    <property type="molecule type" value="Genomic_DNA"/>
</dbReference>
<keyword evidence="1" id="KW-0378">Hydrolase</keyword>
<reference evidence="1" key="1">
    <citation type="submission" date="2019-04" db="EMBL/GenBank/DDBJ databases">
        <title>Microbes associate with the intestines of laboratory mice.</title>
        <authorList>
            <person name="Navarre W."/>
            <person name="Wong E."/>
            <person name="Huang K."/>
            <person name="Tropini C."/>
            <person name="Ng K."/>
            <person name="Yu B."/>
        </authorList>
    </citation>
    <scope>NUCLEOTIDE SEQUENCE</scope>
    <source>
        <strain evidence="1">NM04_E33</strain>
    </source>
</reference>
<gene>
    <name evidence="1" type="ORF">E5331_18390</name>
</gene>
<dbReference type="Proteomes" id="UP000306319">
    <property type="component" value="Unassembled WGS sequence"/>
</dbReference>
<evidence type="ECO:0000313" key="2">
    <source>
        <dbReference type="Proteomes" id="UP000306319"/>
    </source>
</evidence>
<evidence type="ECO:0000313" key="1">
    <source>
        <dbReference type="EMBL" id="TGY76299.1"/>
    </source>
</evidence>
<accession>A0AC61RF65</accession>
<keyword evidence="2" id="KW-1185">Reference proteome</keyword>
<organism evidence="1 2">
    <name type="scientific">Lepagella muris</name>
    <dbReference type="NCBI Taxonomy" id="3032870"/>
    <lineage>
        <taxon>Bacteria</taxon>
        <taxon>Pseudomonadati</taxon>
        <taxon>Bacteroidota</taxon>
        <taxon>Bacteroidia</taxon>
        <taxon>Bacteroidales</taxon>
        <taxon>Muribaculaceae</taxon>
        <taxon>Lepagella</taxon>
    </lineage>
</organism>
<proteinExistence type="predicted"/>